<keyword evidence="1" id="KW-0812">Transmembrane</keyword>
<name>A0A974DJ59_XENLA</name>
<organism evidence="2 3">
    <name type="scientific">Xenopus laevis</name>
    <name type="common">African clawed frog</name>
    <dbReference type="NCBI Taxonomy" id="8355"/>
    <lineage>
        <taxon>Eukaryota</taxon>
        <taxon>Metazoa</taxon>
        <taxon>Chordata</taxon>
        <taxon>Craniata</taxon>
        <taxon>Vertebrata</taxon>
        <taxon>Euteleostomi</taxon>
        <taxon>Amphibia</taxon>
        <taxon>Batrachia</taxon>
        <taxon>Anura</taxon>
        <taxon>Pipoidea</taxon>
        <taxon>Pipidae</taxon>
        <taxon>Xenopodinae</taxon>
        <taxon>Xenopus</taxon>
        <taxon>Xenopus</taxon>
    </lineage>
</organism>
<gene>
    <name evidence="2" type="ORF">XELAEV_18016021mg</name>
</gene>
<evidence type="ECO:0000256" key="1">
    <source>
        <dbReference type="SAM" id="Phobius"/>
    </source>
</evidence>
<keyword evidence="1" id="KW-1133">Transmembrane helix</keyword>
<accession>A0A974DJ59</accession>
<proteinExistence type="predicted"/>
<evidence type="ECO:0000313" key="3">
    <source>
        <dbReference type="Proteomes" id="UP000694892"/>
    </source>
</evidence>
<dbReference type="Proteomes" id="UP000694892">
    <property type="component" value="Chromosome 2S"/>
</dbReference>
<keyword evidence="1" id="KW-0472">Membrane</keyword>
<sequence>MCNPVTSQTLPSDTTTPSAQYLKWKLNHSAFWCMVLDRVKICAAIVLSGTRWVCILHYICIFNIYF</sequence>
<dbReference type="AlphaFoldDB" id="A0A974DJ59"/>
<reference evidence="3" key="1">
    <citation type="journal article" date="2016" name="Nature">
        <title>Genome evolution in the allotetraploid frog Xenopus laevis.</title>
        <authorList>
            <person name="Session A.M."/>
            <person name="Uno Y."/>
            <person name="Kwon T."/>
            <person name="Chapman J.A."/>
            <person name="Toyoda A."/>
            <person name="Takahashi S."/>
            <person name="Fukui A."/>
            <person name="Hikosaka A."/>
            <person name="Suzuki A."/>
            <person name="Kondo M."/>
            <person name="van Heeringen S.J."/>
            <person name="Quigley I."/>
            <person name="Heinz S."/>
            <person name="Ogino H."/>
            <person name="Ochi H."/>
            <person name="Hellsten U."/>
            <person name="Lyons J.B."/>
            <person name="Simakov O."/>
            <person name="Putnam N."/>
            <person name="Stites J."/>
            <person name="Kuroki Y."/>
            <person name="Tanaka T."/>
            <person name="Michiue T."/>
            <person name="Watanabe M."/>
            <person name="Bogdanovic O."/>
            <person name="Lister R."/>
            <person name="Georgiou G."/>
            <person name="Paranjpe S.S."/>
            <person name="van Kruijsbergen I."/>
            <person name="Shu S."/>
            <person name="Carlson J."/>
            <person name="Kinoshita T."/>
            <person name="Ohta Y."/>
            <person name="Mawaribuchi S."/>
            <person name="Jenkins J."/>
            <person name="Grimwood J."/>
            <person name="Schmutz J."/>
            <person name="Mitros T."/>
            <person name="Mozaffari S.V."/>
            <person name="Suzuki Y."/>
            <person name="Haramoto Y."/>
            <person name="Yamamoto T.S."/>
            <person name="Takagi C."/>
            <person name="Heald R."/>
            <person name="Miller K."/>
            <person name="Haudenschild C."/>
            <person name="Kitzman J."/>
            <person name="Nakayama T."/>
            <person name="Izutsu Y."/>
            <person name="Robert J."/>
            <person name="Fortriede J."/>
            <person name="Burns K."/>
            <person name="Lotay V."/>
            <person name="Karimi K."/>
            <person name="Yasuoka Y."/>
            <person name="Dichmann D.S."/>
            <person name="Flajnik M.F."/>
            <person name="Houston D.W."/>
            <person name="Shendure J."/>
            <person name="DuPasquier L."/>
            <person name="Vize P.D."/>
            <person name="Zorn A.M."/>
            <person name="Ito M."/>
            <person name="Marcotte E.M."/>
            <person name="Wallingford J.B."/>
            <person name="Ito Y."/>
            <person name="Asashima M."/>
            <person name="Ueno N."/>
            <person name="Matsuda Y."/>
            <person name="Veenstra G.J."/>
            <person name="Fujiyama A."/>
            <person name="Harland R.M."/>
            <person name="Taira M."/>
            <person name="Rokhsar D.S."/>
        </authorList>
    </citation>
    <scope>NUCLEOTIDE SEQUENCE [LARGE SCALE GENOMIC DNA]</scope>
    <source>
        <strain evidence="3">J</strain>
    </source>
</reference>
<protein>
    <submittedName>
        <fullName evidence="2">Uncharacterized protein</fullName>
    </submittedName>
</protein>
<feature type="transmembrane region" description="Helical" evidence="1">
    <location>
        <begin position="41"/>
        <end position="65"/>
    </location>
</feature>
<evidence type="ECO:0000313" key="2">
    <source>
        <dbReference type="EMBL" id="OCT92954.1"/>
    </source>
</evidence>
<dbReference type="EMBL" id="CM004469">
    <property type="protein sequence ID" value="OCT92954.1"/>
    <property type="molecule type" value="Genomic_DNA"/>
</dbReference>